<dbReference type="PANTHER" id="PTHR31009">
    <property type="entry name" value="S-ADENOSYL-L-METHIONINE:CARBOXYL METHYLTRANSFERASE FAMILY PROTEIN"/>
    <property type="match status" value="1"/>
</dbReference>
<dbReference type="Proteomes" id="UP001153076">
    <property type="component" value="Unassembled WGS sequence"/>
</dbReference>
<dbReference type="OrthoDB" id="1523883at2759"/>
<dbReference type="GO" id="GO:0008168">
    <property type="term" value="F:methyltransferase activity"/>
    <property type="evidence" value="ECO:0007669"/>
    <property type="project" value="UniProtKB-KW"/>
</dbReference>
<gene>
    <name evidence="5" type="ORF">Cgig2_032538</name>
</gene>
<dbReference type="EMBL" id="JAKOGI010000012">
    <property type="protein sequence ID" value="KAJ8450913.1"/>
    <property type="molecule type" value="Genomic_DNA"/>
</dbReference>
<sequence length="603" mass="67301">MVADMGCSSGPNALLVISDIIDIIHDTCRTLNRPVPELGVFLNDLPGNDFKTLFNSLPSFYRRKKRERGCFVSGTPGTFYGRVFPAQFLHFVHSSYSVHWLSQVPKGLTSEKGVALNKKNIFIAETSPSEVSKAHYSQFKEDFTLFLSSRAKELVTGGRMVLTFQGSVNSDDPDSIFELLGSTLYTMVQEGLVEEKKLESFNMPYYVPTVEEILTINQRANVDTGIVRAVTESLLANAFGFGEAAMKDLFIRDRMPGIHPTNTSPPIQSRTTIAKARSVLEESLRELCQALLPECLMVADMGCSSGTNAVLVISEIIDVVDNTCQSLNQRAPELGVFLNDLPGNDFNTLFNSLPKIYRRMEEERGCFVSGTPGSFYGRLFPAQFLHFVHASYSVHWLSQVPKGLTSKKGEPLNKKNIYIAKTSPPDVSKAYHSQFKRDFMLFLRSRAKEMVAGGRMVLTLQGSVKSDDPDSVFELLGSTLHTMVLEGLVEEEKLKSFNMPFYAPTVEEVRQLVEAEGSFSLDIIKRCTVDWSGDTSHQTINNRANLAVKTIRAVTESLLANAFEFGEEAMDDLFIKFKTMVAERMARETTEYLNITVSMIKRA</sequence>
<evidence type="ECO:0000256" key="2">
    <source>
        <dbReference type="ARBA" id="ARBA00022679"/>
    </source>
</evidence>
<comment type="caution">
    <text evidence="5">The sequence shown here is derived from an EMBL/GenBank/DDBJ whole genome shotgun (WGS) entry which is preliminary data.</text>
</comment>
<evidence type="ECO:0000256" key="3">
    <source>
        <dbReference type="ARBA" id="ARBA00022723"/>
    </source>
</evidence>
<keyword evidence="2" id="KW-0808">Transferase</keyword>
<keyword evidence="3" id="KW-0479">Metal-binding</keyword>
<dbReference type="GO" id="GO:0032259">
    <property type="term" value="P:methylation"/>
    <property type="evidence" value="ECO:0007669"/>
    <property type="project" value="UniProtKB-KW"/>
</dbReference>
<dbReference type="Pfam" id="PF03492">
    <property type="entry name" value="Methyltransf_7"/>
    <property type="match status" value="2"/>
</dbReference>
<keyword evidence="6" id="KW-1185">Reference proteome</keyword>
<name>A0A9Q1QPY3_9CARY</name>
<dbReference type="Gene3D" id="1.10.1200.270">
    <property type="entry name" value="Methyltransferase, alpha-helical capping domain"/>
    <property type="match status" value="1"/>
</dbReference>
<evidence type="ECO:0008006" key="7">
    <source>
        <dbReference type="Google" id="ProtNLM"/>
    </source>
</evidence>
<evidence type="ECO:0000313" key="6">
    <source>
        <dbReference type="Proteomes" id="UP001153076"/>
    </source>
</evidence>
<dbReference type="InterPro" id="IPR029063">
    <property type="entry name" value="SAM-dependent_MTases_sf"/>
</dbReference>
<dbReference type="InterPro" id="IPR005299">
    <property type="entry name" value="MeTrfase_7"/>
</dbReference>
<evidence type="ECO:0000256" key="4">
    <source>
        <dbReference type="ARBA" id="ARBA00022842"/>
    </source>
</evidence>
<accession>A0A9Q1QPY3</accession>
<proteinExistence type="predicted"/>
<dbReference type="InterPro" id="IPR042086">
    <property type="entry name" value="MeTrfase_capping"/>
</dbReference>
<dbReference type="AlphaFoldDB" id="A0A9Q1QPY3"/>
<protein>
    <recommendedName>
        <fullName evidence="7">Jasmonate O-methyltransferase</fullName>
    </recommendedName>
</protein>
<evidence type="ECO:0000256" key="1">
    <source>
        <dbReference type="ARBA" id="ARBA00022603"/>
    </source>
</evidence>
<evidence type="ECO:0000313" key="5">
    <source>
        <dbReference type="EMBL" id="KAJ8450913.1"/>
    </source>
</evidence>
<dbReference type="Gene3D" id="3.40.50.150">
    <property type="entry name" value="Vaccinia Virus protein VP39"/>
    <property type="match status" value="2"/>
</dbReference>
<keyword evidence="4" id="KW-0460">Magnesium</keyword>
<organism evidence="5 6">
    <name type="scientific">Carnegiea gigantea</name>
    <dbReference type="NCBI Taxonomy" id="171969"/>
    <lineage>
        <taxon>Eukaryota</taxon>
        <taxon>Viridiplantae</taxon>
        <taxon>Streptophyta</taxon>
        <taxon>Embryophyta</taxon>
        <taxon>Tracheophyta</taxon>
        <taxon>Spermatophyta</taxon>
        <taxon>Magnoliopsida</taxon>
        <taxon>eudicotyledons</taxon>
        <taxon>Gunneridae</taxon>
        <taxon>Pentapetalae</taxon>
        <taxon>Caryophyllales</taxon>
        <taxon>Cactineae</taxon>
        <taxon>Cactaceae</taxon>
        <taxon>Cactoideae</taxon>
        <taxon>Echinocereeae</taxon>
        <taxon>Carnegiea</taxon>
    </lineage>
</organism>
<dbReference type="GO" id="GO:0046872">
    <property type="term" value="F:metal ion binding"/>
    <property type="evidence" value="ECO:0007669"/>
    <property type="project" value="UniProtKB-KW"/>
</dbReference>
<dbReference type="SUPFAM" id="SSF53335">
    <property type="entry name" value="S-adenosyl-L-methionine-dependent methyltransferases"/>
    <property type="match status" value="2"/>
</dbReference>
<keyword evidence="1" id="KW-0489">Methyltransferase</keyword>
<reference evidence="5" key="1">
    <citation type="submission" date="2022-04" db="EMBL/GenBank/DDBJ databases">
        <title>Carnegiea gigantea Genome sequencing and assembly v2.</title>
        <authorList>
            <person name="Copetti D."/>
            <person name="Sanderson M.J."/>
            <person name="Burquez A."/>
            <person name="Wojciechowski M.F."/>
        </authorList>
    </citation>
    <scope>NUCLEOTIDE SEQUENCE</scope>
    <source>
        <strain evidence="5">SGP5-SGP5p</strain>
        <tissue evidence="5">Aerial part</tissue>
    </source>
</reference>